<comment type="caution">
    <text evidence="2">The sequence shown here is derived from an EMBL/GenBank/DDBJ whole genome shotgun (WGS) entry which is preliminary data.</text>
</comment>
<dbReference type="GeneID" id="94343887"/>
<dbReference type="Proteomes" id="UP000294530">
    <property type="component" value="Unassembled WGS sequence"/>
</dbReference>
<keyword evidence="3" id="KW-1185">Reference proteome</keyword>
<feature type="region of interest" description="Disordered" evidence="1">
    <location>
        <begin position="207"/>
        <end position="235"/>
    </location>
</feature>
<dbReference type="EMBL" id="SHOA02000037">
    <property type="protein sequence ID" value="TDH72040.1"/>
    <property type="molecule type" value="Genomic_DNA"/>
</dbReference>
<organism evidence="2 3">
    <name type="scientific">Bremia lactucae</name>
    <name type="common">Lettuce downy mildew</name>
    <dbReference type="NCBI Taxonomy" id="4779"/>
    <lineage>
        <taxon>Eukaryota</taxon>
        <taxon>Sar</taxon>
        <taxon>Stramenopiles</taxon>
        <taxon>Oomycota</taxon>
        <taxon>Peronosporomycetes</taxon>
        <taxon>Peronosporales</taxon>
        <taxon>Peronosporaceae</taxon>
        <taxon>Bremia</taxon>
    </lineage>
</organism>
<sequence>MTSCNDNERVVYYDLEAGSHTKNLLLSPTTKPAFTLPIVGTLALEVTGQNSEISPHRQHPWFILDETLEKDNEENPFATLLLPQQSLLEAPKPTIDADKGAQSEHSEVCNEVTSESLAKPKYLNIGAARSRHSRLERRETSCDDQKNKSRSTTKISQHCSRMTNAVNNSLKILNSEAASLRPERWTTKKVAYADTIKRRKSLGALQKRLSSQLDTPSEKRRKSMPVGLLRRQKQQTLENGSVISGKLDRNLSQSKKKLLSDVLQRATMISQRQNIFLETSLTSQAQSGEDNTKSDAISDTIKQLQAEPFVLESFSSVKSSSVEAFMDRKTKTVMNEFKTRGNLGDVIRKAIRKRKRDLTLLRSHDQHLLPQQSSQSLHSSNGVMECVQDRAWIKVHLKRRCAAMPHLLLYECQMHDYEVRKLKNAPRAFKEKNMIVKAFFDLRDAGYPKLSDGILLKIYDPLYLVAEQLAAGSTREPTYFLLGTQLAESLNDS</sequence>
<proteinExistence type="predicted"/>
<evidence type="ECO:0000256" key="1">
    <source>
        <dbReference type="SAM" id="MobiDB-lite"/>
    </source>
</evidence>
<feature type="region of interest" description="Disordered" evidence="1">
    <location>
        <begin position="128"/>
        <end position="158"/>
    </location>
</feature>
<protein>
    <submittedName>
        <fullName evidence="2">Uncharacterized protein</fullName>
    </submittedName>
</protein>
<name>A0A976NXZ0_BRELC</name>
<evidence type="ECO:0000313" key="3">
    <source>
        <dbReference type="Proteomes" id="UP000294530"/>
    </source>
</evidence>
<reference evidence="2 3" key="1">
    <citation type="journal article" date="2021" name="Genome Biol.">
        <title>AFLAP: assembly-free linkage analysis pipeline using k-mers from genome sequencing data.</title>
        <authorList>
            <person name="Fletcher K."/>
            <person name="Zhang L."/>
            <person name="Gil J."/>
            <person name="Han R."/>
            <person name="Cavanaugh K."/>
            <person name="Michelmore R."/>
        </authorList>
    </citation>
    <scope>NUCLEOTIDE SEQUENCE [LARGE SCALE GENOMIC DNA]</scope>
    <source>
        <strain evidence="2 3">SF5</strain>
    </source>
</reference>
<evidence type="ECO:0000313" key="2">
    <source>
        <dbReference type="EMBL" id="TDH72040.1"/>
    </source>
</evidence>
<gene>
    <name evidence="2" type="ORF">CCR75_000108</name>
</gene>
<dbReference type="RefSeq" id="XP_067821539.1">
    <property type="nucleotide sequence ID" value="XM_067958216.1"/>
</dbReference>
<feature type="compositionally biased region" description="Basic and acidic residues" evidence="1">
    <location>
        <begin position="136"/>
        <end position="147"/>
    </location>
</feature>
<dbReference type="AlphaFoldDB" id="A0A976NXZ0"/>
<dbReference type="OrthoDB" id="118112at2759"/>
<dbReference type="KEGG" id="blac:94343887"/>
<accession>A0A976NXZ0</accession>